<keyword evidence="4 5" id="KW-0472">Membrane</keyword>
<keyword evidence="3 5" id="KW-1133">Transmembrane helix</keyword>
<gene>
    <name evidence="6" type="primary">Mfsd11</name>
    <name evidence="6" type="ORF">EVAR_49985_1</name>
</gene>
<proteinExistence type="predicted"/>
<dbReference type="AlphaFoldDB" id="A0A4C1XSL5"/>
<feature type="transmembrane region" description="Helical" evidence="5">
    <location>
        <begin position="47"/>
        <end position="65"/>
    </location>
</feature>
<evidence type="ECO:0000256" key="2">
    <source>
        <dbReference type="ARBA" id="ARBA00022692"/>
    </source>
</evidence>
<evidence type="ECO:0000256" key="1">
    <source>
        <dbReference type="ARBA" id="ARBA00004141"/>
    </source>
</evidence>
<name>A0A4C1XSL5_EUMVA</name>
<evidence type="ECO:0000313" key="7">
    <source>
        <dbReference type="Proteomes" id="UP000299102"/>
    </source>
</evidence>
<dbReference type="GO" id="GO:0016020">
    <property type="term" value="C:membrane"/>
    <property type="evidence" value="ECO:0007669"/>
    <property type="project" value="UniProtKB-SubCell"/>
</dbReference>
<protein>
    <submittedName>
        <fullName evidence="6">UNC93-like protein MFSD11</fullName>
    </submittedName>
</protein>
<organism evidence="6 7">
    <name type="scientific">Eumeta variegata</name>
    <name type="common">Bagworm moth</name>
    <name type="synonym">Eumeta japonica</name>
    <dbReference type="NCBI Taxonomy" id="151549"/>
    <lineage>
        <taxon>Eukaryota</taxon>
        <taxon>Metazoa</taxon>
        <taxon>Ecdysozoa</taxon>
        <taxon>Arthropoda</taxon>
        <taxon>Hexapoda</taxon>
        <taxon>Insecta</taxon>
        <taxon>Pterygota</taxon>
        <taxon>Neoptera</taxon>
        <taxon>Endopterygota</taxon>
        <taxon>Lepidoptera</taxon>
        <taxon>Glossata</taxon>
        <taxon>Ditrysia</taxon>
        <taxon>Tineoidea</taxon>
        <taxon>Psychidae</taxon>
        <taxon>Oiketicinae</taxon>
        <taxon>Eumeta</taxon>
    </lineage>
</organism>
<dbReference type="OrthoDB" id="196103at2759"/>
<sequence length="86" mass="9326">MKLNVFTPYETTRTQDSGVPKESLQGLYIKTILDSISTDDPSFKGDGYTSLAIIYATLAVCNWLAPSLITFTGPRGAMLIGATTYL</sequence>
<dbReference type="Proteomes" id="UP000299102">
    <property type="component" value="Unassembled WGS sequence"/>
</dbReference>
<comment type="caution">
    <text evidence="6">The sequence shown here is derived from an EMBL/GenBank/DDBJ whole genome shotgun (WGS) entry which is preliminary data.</text>
</comment>
<keyword evidence="7" id="KW-1185">Reference proteome</keyword>
<evidence type="ECO:0000256" key="5">
    <source>
        <dbReference type="SAM" id="Phobius"/>
    </source>
</evidence>
<dbReference type="InterPro" id="IPR010291">
    <property type="entry name" value="Ion_channel_UNC-93"/>
</dbReference>
<dbReference type="Pfam" id="PF05978">
    <property type="entry name" value="UNC-93"/>
    <property type="match status" value="1"/>
</dbReference>
<reference evidence="6 7" key="1">
    <citation type="journal article" date="2019" name="Commun. Biol.">
        <title>The bagworm genome reveals a unique fibroin gene that provides high tensile strength.</title>
        <authorList>
            <person name="Kono N."/>
            <person name="Nakamura H."/>
            <person name="Ohtoshi R."/>
            <person name="Tomita M."/>
            <person name="Numata K."/>
            <person name="Arakawa K."/>
        </authorList>
    </citation>
    <scope>NUCLEOTIDE SEQUENCE [LARGE SCALE GENOMIC DNA]</scope>
</reference>
<evidence type="ECO:0000256" key="4">
    <source>
        <dbReference type="ARBA" id="ARBA00023136"/>
    </source>
</evidence>
<keyword evidence="2 5" id="KW-0812">Transmembrane</keyword>
<evidence type="ECO:0000256" key="3">
    <source>
        <dbReference type="ARBA" id="ARBA00022989"/>
    </source>
</evidence>
<dbReference type="EMBL" id="BGZK01000922">
    <property type="protein sequence ID" value="GBP65179.1"/>
    <property type="molecule type" value="Genomic_DNA"/>
</dbReference>
<comment type="subcellular location">
    <subcellularLocation>
        <location evidence="1">Membrane</location>
        <topology evidence="1">Multi-pass membrane protein</topology>
    </subcellularLocation>
</comment>
<accession>A0A4C1XSL5</accession>
<dbReference type="STRING" id="151549.A0A4C1XSL5"/>
<evidence type="ECO:0000313" key="6">
    <source>
        <dbReference type="EMBL" id="GBP65179.1"/>
    </source>
</evidence>